<sequence length="72" mass="8465">THLRPSFDLGKTPLLPRIRIDNCGMTAEHLYFSENEVGESCVRRLVPRYLERILHLHYLRLLMLRCCGVVGW</sequence>
<gene>
    <name evidence="1" type="ORF">PFISCL1PPCAC_28155</name>
</gene>
<organism evidence="1 2">
    <name type="scientific">Pristionchus fissidentatus</name>
    <dbReference type="NCBI Taxonomy" id="1538716"/>
    <lineage>
        <taxon>Eukaryota</taxon>
        <taxon>Metazoa</taxon>
        <taxon>Ecdysozoa</taxon>
        <taxon>Nematoda</taxon>
        <taxon>Chromadorea</taxon>
        <taxon>Rhabditida</taxon>
        <taxon>Rhabditina</taxon>
        <taxon>Diplogasteromorpha</taxon>
        <taxon>Diplogasteroidea</taxon>
        <taxon>Neodiplogasteridae</taxon>
        <taxon>Pristionchus</taxon>
    </lineage>
</organism>
<evidence type="ECO:0000313" key="2">
    <source>
        <dbReference type="Proteomes" id="UP001432322"/>
    </source>
</evidence>
<evidence type="ECO:0000313" key="1">
    <source>
        <dbReference type="EMBL" id="GMT36858.1"/>
    </source>
</evidence>
<accession>A0AAV5WZT0</accession>
<proteinExistence type="predicted"/>
<comment type="caution">
    <text evidence="1">The sequence shown here is derived from an EMBL/GenBank/DDBJ whole genome shotgun (WGS) entry which is preliminary data.</text>
</comment>
<dbReference type="Proteomes" id="UP001432322">
    <property type="component" value="Unassembled WGS sequence"/>
</dbReference>
<protein>
    <submittedName>
        <fullName evidence="1">Uncharacterized protein</fullName>
    </submittedName>
</protein>
<feature type="non-terminal residue" evidence="1">
    <location>
        <position position="72"/>
    </location>
</feature>
<dbReference type="AlphaFoldDB" id="A0AAV5WZT0"/>
<name>A0AAV5WZT0_9BILA</name>
<reference evidence="1" key="1">
    <citation type="submission" date="2023-10" db="EMBL/GenBank/DDBJ databases">
        <title>Genome assembly of Pristionchus species.</title>
        <authorList>
            <person name="Yoshida K."/>
            <person name="Sommer R.J."/>
        </authorList>
    </citation>
    <scope>NUCLEOTIDE SEQUENCE</scope>
    <source>
        <strain evidence="1">RS5133</strain>
    </source>
</reference>
<keyword evidence="2" id="KW-1185">Reference proteome</keyword>
<feature type="non-terminal residue" evidence="1">
    <location>
        <position position="1"/>
    </location>
</feature>
<dbReference type="EMBL" id="BTSY01000007">
    <property type="protein sequence ID" value="GMT36858.1"/>
    <property type="molecule type" value="Genomic_DNA"/>
</dbReference>